<comment type="catalytic activity">
    <reaction evidence="14 15">
        <text>tRNA(Ile) + L-isoleucine + ATP = L-isoleucyl-tRNA(Ile) + AMP + diphosphate</text>
        <dbReference type="Rhea" id="RHEA:11060"/>
        <dbReference type="Rhea" id="RHEA-COMP:9666"/>
        <dbReference type="Rhea" id="RHEA-COMP:9695"/>
        <dbReference type="ChEBI" id="CHEBI:30616"/>
        <dbReference type="ChEBI" id="CHEBI:33019"/>
        <dbReference type="ChEBI" id="CHEBI:58045"/>
        <dbReference type="ChEBI" id="CHEBI:78442"/>
        <dbReference type="ChEBI" id="CHEBI:78528"/>
        <dbReference type="ChEBI" id="CHEBI:456215"/>
        <dbReference type="EC" id="6.1.1.5"/>
    </reaction>
</comment>
<dbReference type="FunFam" id="3.40.50.620:FF:000075">
    <property type="entry name" value="Isoleucine--tRNA ligase"/>
    <property type="match status" value="1"/>
</dbReference>
<evidence type="ECO:0000313" key="19">
    <source>
        <dbReference type="Proteomes" id="UP000254664"/>
    </source>
</evidence>
<reference evidence="18 19" key="1">
    <citation type="submission" date="2018-06" db="EMBL/GenBank/DDBJ databases">
        <authorList>
            <consortium name="Pathogen Informatics"/>
            <person name="Doyle S."/>
        </authorList>
    </citation>
    <scope>NUCLEOTIDE SEQUENCE [LARGE SCALE GENOMIC DNA]</scope>
    <source>
        <strain evidence="18 19">NCTC9836</strain>
    </source>
</reference>
<dbReference type="Gene3D" id="3.40.50.620">
    <property type="entry name" value="HUPs"/>
    <property type="match status" value="2"/>
</dbReference>
<dbReference type="PANTHER" id="PTHR42780:SF1">
    <property type="entry name" value="ISOLEUCINE--TRNA LIGASE, CYTOPLASMIC"/>
    <property type="match status" value="1"/>
</dbReference>
<dbReference type="InterPro" id="IPR023586">
    <property type="entry name" value="Ile-tRNA-ligase_type2"/>
</dbReference>
<evidence type="ECO:0000256" key="2">
    <source>
        <dbReference type="ARBA" id="ARBA00004496"/>
    </source>
</evidence>
<keyword evidence="9 15" id="KW-0862">Zinc</keyword>
<feature type="short sequence motif" description="'HIGH' region" evidence="15">
    <location>
        <begin position="48"/>
        <end position="58"/>
    </location>
</feature>
<dbReference type="EMBL" id="UFWZ01000001">
    <property type="protein sequence ID" value="SUY48382.1"/>
    <property type="molecule type" value="Genomic_DNA"/>
</dbReference>
<evidence type="ECO:0000256" key="8">
    <source>
        <dbReference type="ARBA" id="ARBA00022741"/>
    </source>
</evidence>
<evidence type="ECO:0000256" key="3">
    <source>
        <dbReference type="ARBA" id="ARBA00007078"/>
    </source>
</evidence>
<dbReference type="Gene3D" id="1.10.730.10">
    <property type="entry name" value="Isoleucyl-tRNA Synthetase, Domain 1"/>
    <property type="match status" value="1"/>
</dbReference>
<dbReference type="GO" id="GO:0005737">
    <property type="term" value="C:cytoplasm"/>
    <property type="evidence" value="ECO:0007669"/>
    <property type="project" value="UniProtKB-SubCell"/>
</dbReference>
<dbReference type="FunFam" id="3.40.50.620:FF:000063">
    <property type="entry name" value="Isoleucine--tRNA ligase"/>
    <property type="match status" value="1"/>
</dbReference>
<dbReference type="Pfam" id="PF08264">
    <property type="entry name" value="Anticodon_1"/>
    <property type="match status" value="1"/>
</dbReference>
<accession>A0A381JDC1</accession>
<comment type="cofactor">
    <cofactor evidence="1 15">
        <name>Zn(2+)</name>
        <dbReference type="ChEBI" id="CHEBI:29105"/>
    </cofactor>
</comment>
<comment type="domain">
    <text evidence="15">IleRS has two distinct active sites: one for aminoacylation and one for editing. The misactivated valine is translocated from the active site to the editing site, which sterically excludes the correctly activated isoleucine. The single editing site contains two valyl binding pockets, one specific for each substrate (Val-AMP or Val-tRNA(Ile)).</text>
</comment>
<keyword evidence="7 15" id="KW-0479">Metal-binding</keyword>
<feature type="short sequence motif" description="'KMSKS' region" evidence="15">
    <location>
        <begin position="591"/>
        <end position="595"/>
    </location>
</feature>
<evidence type="ECO:0000256" key="6">
    <source>
        <dbReference type="ARBA" id="ARBA00022598"/>
    </source>
</evidence>
<dbReference type="InterPro" id="IPR002300">
    <property type="entry name" value="aa-tRNA-synth_Ia"/>
</dbReference>
<dbReference type="GO" id="GO:0002161">
    <property type="term" value="F:aminoacyl-tRNA deacylase activity"/>
    <property type="evidence" value="ECO:0007669"/>
    <property type="project" value="InterPro"/>
</dbReference>
<keyword evidence="6 15" id="KW-0436">Ligase</keyword>
<organism evidence="18 19">
    <name type="scientific">Clostridium putrefaciens</name>
    <dbReference type="NCBI Taxonomy" id="99675"/>
    <lineage>
        <taxon>Bacteria</taxon>
        <taxon>Bacillati</taxon>
        <taxon>Bacillota</taxon>
        <taxon>Clostridia</taxon>
        <taxon>Eubacteriales</taxon>
        <taxon>Clostridiaceae</taxon>
        <taxon>Clostridium</taxon>
    </lineage>
</organism>
<keyword evidence="5 15" id="KW-0963">Cytoplasm</keyword>
<evidence type="ECO:0000256" key="11">
    <source>
        <dbReference type="ARBA" id="ARBA00022917"/>
    </source>
</evidence>
<evidence type="ECO:0000256" key="7">
    <source>
        <dbReference type="ARBA" id="ARBA00022723"/>
    </source>
</evidence>
<dbReference type="FunFam" id="1.10.730.10:FF:000038">
    <property type="entry name" value="Isoleucine--tRNA ligase"/>
    <property type="match status" value="1"/>
</dbReference>
<dbReference type="NCBIfam" id="TIGR00392">
    <property type="entry name" value="ileS"/>
    <property type="match status" value="1"/>
</dbReference>
<keyword evidence="12 15" id="KW-0030">Aminoacyl-tRNA synthetase</keyword>
<dbReference type="SUPFAM" id="SSF52374">
    <property type="entry name" value="Nucleotidylyl transferase"/>
    <property type="match status" value="1"/>
</dbReference>
<dbReference type="GO" id="GO:0006428">
    <property type="term" value="P:isoleucyl-tRNA aminoacylation"/>
    <property type="evidence" value="ECO:0007669"/>
    <property type="project" value="UniProtKB-UniRule"/>
</dbReference>
<dbReference type="Pfam" id="PF00133">
    <property type="entry name" value="tRNA-synt_1"/>
    <property type="match status" value="1"/>
</dbReference>
<feature type="domain" description="Aminoacyl-tRNA synthetase class Ia" evidence="16">
    <location>
        <begin position="18"/>
        <end position="620"/>
    </location>
</feature>
<evidence type="ECO:0000259" key="16">
    <source>
        <dbReference type="Pfam" id="PF00133"/>
    </source>
</evidence>
<dbReference type="PRINTS" id="PR00984">
    <property type="entry name" value="TRNASYNTHILE"/>
</dbReference>
<dbReference type="HAMAP" id="MF_02003">
    <property type="entry name" value="Ile_tRNA_synth_type2"/>
    <property type="match status" value="1"/>
</dbReference>
<dbReference type="InterPro" id="IPR009008">
    <property type="entry name" value="Val/Leu/Ile-tRNA-synth_edit"/>
</dbReference>
<keyword evidence="8 15" id="KW-0547">Nucleotide-binding</keyword>
<evidence type="ECO:0000256" key="9">
    <source>
        <dbReference type="ARBA" id="ARBA00022833"/>
    </source>
</evidence>
<dbReference type="SUPFAM" id="SSF47323">
    <property type="entry name" value="Anticodon-binding domain of a subclass of class I aminoacyl-tRNA synthetases"/>
    <property type="match status" value="2"/>
</dbReference>
<keyword evidence="11 15" id="KW-0648">Protein biosynthesis</keyword>
<evidence type="ECO:0000256" key="10">
    <source>
        <dbReference type="ARBA" id="ARBA00022840"/>
    </source>
</evidence>
<dbReference type="GO" id="GO:0004822">
    <property type="term" value="F:isoleucine-tRNA ligase activity"/>
    <property type="evidence" value="ECO:0007669"/>
    <property type="project" value="UniProtKB-UniRule"/>
</dbReference>
<evidence type="ECO:0000259" key="17">
    <source>
        <dbReference type="Pfam" id="PF08264"/>
    </source>
</evidence>
<keyword evidence="19" id="KW-1185">Reference proteome</keyword>
<sequence>MYKKIDPTKSFVDMEKSVLKLWKEKDVIQKNFDLNEDGRYFTFYDGPPTANGKPHIGHVLTRVMKDLIPRYKVMKGYKVLRKAGWDTHGLPVELEIEKKLGITGKQGIEEYGVEKFIHECKESVFTYSSMWKEMSEKIGFWVDMDSPYVTYHNNYIESVWWALNQMWKKDLLYKGHKVMPYCPRCGTSLSSHEVAQGYKDVKESTAVTKFKVKGEENKYILAWTTTPWTLPSNVALAINKKYNYAEIKVGEEYYILAKDLIHSVIGDVEYELVKEFKGEEILGLEYEQLFKFYTPEEKAFFIIHGDFVTLTDGTGIVHTAPAYGEDDSMVCKAHNLPLINLVDTEGKFMDCVEPWKGIFVKKADPKILEYMKDNGMLFKSEKFTHSYPHCWRCDTPLLYYPKESWFVKTTALREKLMENNDKIHWHPDNIRTGRMGKFLENVIDWGISRDRYWGTPLPIWECECGHRECIGSIEELKNKGINVPEGIELHKPYIDNVHLKCENCGKDMVRTHEVIDCWFDSGSMPFAQHHYPFENKELFEANFPAQFISEAVDQTRGWFYTLIAISTAVFDEIPFENSVVLGHVLDKKGIKMSKHKGNVVDPVEVIESQGADATRWHFYTASAPWLPTRFSKDDVAEAQRKFLSTLWNVYSFYVLYAEIDQFNPMKYKDFKSENIMDKWIISKLNTLVKTVDVNLEGYKITQAALAIEGFVDELSNWYVRRNRSRYWSEDLTDDKIGAYMTLYNVIVTVCKVSAPFIPFMTEEIYQNLVVSFDKDAKESLHLCSWPEYNEQLVDEGLEREMDMAYKIVKLGRSARNGANIKNRQPLSKMLINTTSLPTYYGSIIKDELNIKVVEFGADLSEYVNFELKPNLPVLGKPYGKLIPGIKKEMASRNQMEFAGTIQSGGTVTINVNETEIVLDSNNLLVTMQGLEGFAFAGEEQIGVVLDTTISEELKEEGHLREIISKIQNIRKESGFEVADKIILYVSNNERLLLVVKKFEEVIKRETLSQKIIYSEEANYNTFNINGEELDIAVVR</sequence>
<dbReference type="InterPro" id="IPR002301">
    <property type="entry name" value="Ile-tRNA-ligase"/>
</dbReference>
<dbReference type="CDD" id="cd07961">
    <property type="entry name" value="Anticodon_Ia_Ile_ABEc"/>
    <property type="match status" value="1"/>
</dbReference>
<dbReference type="InterPro" id="IPR033709">
    <property type="entry name" value="Anticodon_Ile_ABEc"/>
</dbReference>
<keyword evidence="10 15" id="KW-0067">ATP-binding</keyword>
<evidence type="ECO:0000256" key="14">
    <source>
        <dbReference type="ARBA" id="ARBA00048359"/>
    </source>
</evidence>
<dbReference type="Pfam" id="PF19302">
    <property type="entry name" value="DUF5915"/>
    <property type="match status" value="1"/>
</dbReference>
<evidence type="ECO:0000256" key="13">
    <source>
        <dbReference type="ARBA" id="ARBA00025217"/>
    </source>
</evidence>
<dbReference type="InterPro" id="IPR001412">
    <property type="entry name" value="aa-tRNA-synth_I_CS"/>
</dbReference>
<feature type="binding site" evidence="15">
    <location>
        <position position="594"/>
    </location>
    <ligand>
        <name>ATP</name>
        <dbReference type="ChEBI" id="CHEBI:30616"/>
    </ligand>
</feature>
<dbReference type="GO" id="GO:0008270">
    <property type="term" value="F:zinc ion binding"/>
    <property type="evidence" value="ECO:0007669"/>
    <property type="project" value="UniProtKB-UniRule"/>
</dbReference>
<dbReference type="InterPro" id="IPR014729">
    <property type="entry name" value="Rossmann-like_a/b/a_fold"/>
</dbReference>
<comment type="function">
    <text evidence="13 15">Catalyzes the attachment of isoleucine to tRNA(Ile). As IleRS can inadvertently accommodate and process structurally similar amino acids such as valine, to avoid such errors it has two additional distinct tRNA(Ile)-dependent editing activities. One activity is designated as 'pretransfer' editing and involves the hydrolysis of activated Val-AMP. The other activity is designated 'posttransfer' editing and involves deacylation of mischarged Val-tRNA(Ile).</text>
</comment>
<dbReference type="PANTHER" id="PTHR42780">
    <property type="entry name" value="SOLEUCYL-TRNA SYNTHETASE"/>
    <property type="match status" value="1"/>
</dbReference>
<dbReference type="CDD" id="cd00818">
    <property type="entry name" value="IleRS_core"/>
    <property type="match status" value="1"/>
</dbReference>
<dbReference type="InterPro" id="IPR009080">
    <property type="entry name" value="tRNAsynth_Ia_anticodon-bd"/>
</dbReference>
<dbReference type="Proteomes" id="UP000254664">
    <property type="component" value="Unassembled WGS sequence"/>
</dbReference>
<name>A0A381JDC1_9CLOT</name>
<evidence type="ECO:0000256" key="5">
    <source>
        <dbReference type="ARBA" id="ARBA00022490"/>
    </source>
</evidence>
<dbReference type="PROSITE" id="PS00178">
    <property type="entry name" value="AA_TRNA_LIGASE_I"/>
    <property type="match status" value="1"/>
</dbReference>
<comment type="subunit">
    <text evidence="4 15">Monomer.</text>
</comment>
<dbReference type="OrthoDB" id="9810365at2"/>
<dbReference type="RefSeq" id="WP_115642205.1">
    <property type="nucleotide sequence ID" value="NZ_UFWZ01000001.1"/>
</dbReference>
<feature type="domain" description="Methionyl/Valyl/Leucyl/Isoleucyl-tRNA synthetase anticodon-binding" evidence="17">
    <location>
        <begin position="677"/>
        <end position="828"/>
    </location>
</feature>
<protein>
    <recommendedName>
        <fullName evidence="15">Isoleucine--tRNA ligase</fullName>
        <ecNumber evidence="15">6.1.1.5</ecNumber>
    </recommendedName>
    <alternativeName>
        <fullName evidence="15">Isoleucyl-tRNA synthetase</fullName>
        <shortName evidence="15">IleRS</shortName>
    </alternativeName>
</protein>
<dbReference type="GO" id="GO:0000049">
    <property type="term" value="F:tRNA binding"/>
    <property type="evidence" value="ECO:0007669"/>
    <property type="project" value="InterPro"/>
</dbReference>
<gene>
    <name evidence="15 18" type="primary">ileS</name>
    <name evidence="18" type="ORF">NCTC9836_02783</name>
</gene>
<comment type="subcellular location">
    <subcellularLocation>
        <location evidence="2 15">Cytoplasm</location>
    </subcellularLocation>
</comment>
<dbReference type="InterPro" id="IPR013155">
    <property type="entry name" value="M/V/L/I-tRNA-synth_anticd-bd"/>
</dbReference>
<dbReference type="GO" id="GO:0005524">
    <property type="term" value="F:ATP binding"/>
    <property type="evidence" value="ECO:0007669"/>
    <property type="project" value="UniProtKB-UniRule"/>
</dbReference>
<evidence type="ECO:0000256" key="4">
    <source>
        <dbReference type="ARBA" id="ARBA00011245"/>
    </source>
</evidence>
<comment type="similarity">
    <text evidence="3 15">Belongs to the class-I aminoacyl-tRNA synthetase family. IleS type 2 subfamily.</text>
</comment>
<evidence type="ECO:0000256" key="12">
    <source>
        <dbReference type="ARBA" id="ARBA00023146"/>
    </source>
</evidence>
<dbReference type="EC" id="6.1.1.5" evidence="15"/>
<evidence type="ECO:0000313" key="18">
    <source>
        <dbReference type="EMBL" id="SUY48382.1"/>
    </source>
</evidence>
<evidence type="ECO:0000256" key="1">
    <source>
        <dbReference type="ARBA" id="ARBA00001947"/>
    </source>
</evidence>
<proteinExistence type="inferred from homology"/>
<dbReference type="SUPFAM" id="SSF50677">
    <property type="entry name" value="ValRS/IleRS/LeuRS editing domain"/>
    <property type="match status" value="1"/>
</dbReference>
<dbReference type="AlphaFoldDB" id="A0A381JDC1"/>
<evidence type="ECO:0000256" key="15">
    <source>
        <dbReference type="HAMAP-Rule" id="MF_02003"/>
    </source>
</evidence>